<dbReference type="InterPro" id="IPR005467">
    <property type="entry name" value="His_kinase_dom"/>
</dbReference>
<dbReference type="SMART" id="SM00387">
    <property type="entry name" value="HATPase_c"/>
    <property type="match status" value="1"/>
</dbReference>
<dbReference type="OrthoDB" id="9778366at2"/>
<dbReference type="GO" id="GO:0016020">
    <property type="term" value="C:membrane"/>
    <property type="evidence" value="ECO:0007669"/>
    <property type="project" value="InterPro"/>
</dbReference>
<evidence type="ECO:0000256" key="2">
    <source>
        <dbReference type="ARBA" id="ARBA00012438"/>
    </source>
</evidence>
<name>A0A4V1LMK7_9FLAO</name>
<dbReference type="Gene3D" id="1.20.5.1930">
    <property type="match status" value="1"/>
</dbReference>
<dbReference type="InterPro" id="IPR011712">
    <property type="entry name" value="Sig_transdc_His_kin_sub3_dim/P"/>
</dbReference>
<dbReference type="Proteomes" id="UP000289792">
    <property type="component" value="Unassembled WGS sequence"/>
</dbReference>
<comment type="caution">
    <text evidence="12">The sequence shown here is derived from an EMBL/GenBank/DDBJ whole genome shotgun (WGS) entry which is preliminary data.</text>
</comment>
<dbReference type="Gene3D" id="1.25.40.10">
    <property type="entry name" value="Tetratricopeptide repeat domain"/>
    <property type="match status" value="1"/>
</dbReference>
<evidence type="ECO:0000256" key="3">
    <source>
        <dbReference type="ARBA" id="ARBA00022553"/>
    </source>
</evidence>
<keyword evidence="8" id="KW-0902">Two-component regulatory system</keyword>
<keyword evidence="4" id="KW-0808">Transferase</keyword>
<keyword evidence="9" id="KW-0175">Coiled coil</keyword>
<dbReference type="InterPro" id="IPR036890">
    <property type="entry name" value="HATPase_C_sf"/>
</dbReference>
<protein>
    <recommendedName>
        <fullName evidence="2">histidine kinase</fullName>
        <ecNumber evidence="2">2.7.13.3</ecNumber>
    </recommendedName>
</protein>
<dbReference type="GO" id="GO:0005524">
    <property type="term" value="F:ATP binding"/>
    <property type="evidence" value="ECO:0007669"/>
    <property type="project" value="UniProtKB-KW"/>
</dbReference>
<dbReference type="PROSITE" id="PS50109">
    <property type="entry name" value="HIS_KIN"/>
    <property type="match status" value="1"/>
</dbReference>
<dbReference type="Gene3D" id="3.30.565.10">
    <property type="entry name" value="Histidine kinase-like ATPase, C-terminal domain"/>
    <property type="match status" value="1"/>
</dbReference>
<feature type="coiled-coil region" evidence="9">
    <location>
        <begin position="292"/>
        <end position="319"/>
    </location>
</feature>
<dbReference type="SUPFAM" id="SSF48452">
    <property type="entry name" value="TPR-like"/>
    <property type="match status" value="1"/>
</dbReference>
<keyword evidence="5" id="KW-0547">Nucleotide-binding</keyword>
<dbReference type="EC" id="2.7.13.3" evidence="2"/>
<keyword evidence="10" id="KW-0472">Membrane</keyword>
<proteinExistence type="predicted"/>
<keyword evidence="10" id="KW-0812">Transmembrane</keyword>
<dbReference type="RefSeq" id="WP_129018414.1">
    <property type="nucleotide sequence ID" value="NZ_SDDZ01000012.1"/>
</dbReference>
<keyword evidence="7" id="KW-0067">ATP-binding</keyword>
<evidence type="ECO:0000256" key="6">
    <source>
        <dbReference type="ARBA" id="ARBA00022777"/>
    </source>
</evidence>
<dbReference type="Pfam" id="PF02518">
    <property type="entry name" value="HATPase_c"/>
    <property type="match status" value="1"/>
</dbReference>
<evidence type="ECO:0000256" key="5">
    <source>
        <dbReference type="ARBA" id="ARBA00022741"/>
    </source>
</evidence>
<keyword evidence="13" id="KW-1185">Reference proteome</keyword>
<evidence type="ECO:0000313" key="13">
    <source>
        <dbReference type="Proteomes" id="UP000289792"/>
    </source>
</evidence>
<dbReference type="InterPro" id="IPR050482">
    <property type="entry name" value="Sensor_HK_TwoCompSys"/>
</dbReference>
<evidence type="ECO:0000259" key="11">
    <source>
        <dbReference type="PROSITE" id="PS50109"/>
    </source>
</evidence>
<keyword evidence="6 12" id="KW-0418">Kinase</keyword>
<comment type="catalytic activity">
    <reaction evidence="1">
        <text>ATP + protein L-histidine = ADP + protein N-phospho-L-histidine.</text>
        <dbReference type="EC" id="2.7.13.3"/>
    </reaction>
</comment>
<reference evidence="12 13" key="1">
    <citation type="submission" date="2019-01" db="EMBL/GenBank/DDBJ databases">
        <title>Genome sequence of the Antarctic species Gelidibacter gilvus ACAM 158(T).</title>
        <authorList>
            <person name="Bowman J.P."/>
        </authorList>
    </citation>
    <scope>NUCLEOTIDE SEQUENCE [LARGE SCALE GENOMIC DNA]</scope>
    <source>
        <strain evidence="12 13">IC158</strain>
    </source>
</reference>
<keyword evidence="10" id="KW-1133">Transmembrane helix</keyword>
<dbReference type="CDD" id="cd16917">
    <property type="entry name" value="HATPase_UhpB-NarQ-NarX-like"/>
    <property type="match status" value="1"/>
</dbReference>
<dbReference type="SUPFAM" id="SSF55874">
    <property type="entry name" value="ATPase domain of HSP90 chaperone/DNA topoisomerase II/histidine kinase"/>
    <property type="match status" value="1"/>
</dbReference>
<dbReference type="AlphaFoldDB" id="A0A4V1LMK7"/>
<feature type="domain" description="Histidine kinase" evidence="11">
    <location>
        <begin position="522"/>
        <end position="672"/>
    </location>
</feature>
<dbReference type="PANTHER" id="PTHR24421">
    <property type="entry name" value="NITRATE/NITRITE SENSOR PROTEIN NARX-RELATED"/>
    <property type="match status" value="1"/>
</dbReference>
<dbReference type="PANTHER" id="PTHR24421:SF10">
    <property type="entry name" value="NITRATE_NITRITE SENSOR PROTEIN NARQ"/>
    <property type="match status" value="1"/>
</dbReference>
<evidence type="ECO:0000256" key="4">
    <source>
        <dbReference type="ARBA" id="ARBA00022679"/>
    </source>
</evidence>
<gene>
    <name evidence="12" type="ORF">ESZ48_15490</name>
</gene>
<evidence type="ECO:0000256" key="9">
    <source>
        <dbReference type="SAM" id="Coils"/>
    </source>
</evidence>
<feature type="transmembrane region" description="Helical" evidence="10">
    <location>
        <begin position="440"/>
        <end position="458"/>
    </location>
</feature>
<evidence type="ECO:0000256" key="7">
    <source>
        <dbReference type="ARBA" id="ARBA00022840"/>
    </source>
</evidence>
<evidence type="ECO:0000256" key="1">
    <source>
        <dbReference type="ARBA" id="ARBA00000085"/>
    </source>
</evidence>
<dbReference type="GO" id="GO:0000155">
    <property type="term" value="F:phosphorelay sensor kinase activity"/>
    <property type="evidence" value="ECO:0007669"/>
    <property type="project" value="InterPro"/>
</dbReference>
<keyword evidence="3" id="KW-0597">Phosphoprotein</keyword>
<sequence length="673" mass="77115">MRLYILSLLFIIPIFSKAQDRDLEQNKSIWENAHKETSNQDRLKYLDSLAGEIRYDSTFNSDSIFRVTISFAQKMDSVDMAMKHAINFINYHNYGTNDYKEAKKIIKAAYPLLPQVSKPNILDDFYYEAAYVYYESRHFEEAIKLFDSAYVYAKKYKSKYVELSKFAIAMAHVNNGKFGEASLELQEAATLFQNKKDTLMWLNTKNSMSILYSKNGFYEAAKKERNELIKLAKISNSFPNLPIIYYNNAADDNKMNLQGSRIKNLKLALTENQISENKDYFEPALKSGLAAALAESDSLQQAEKLIKELELDDENTSGQNAHYFLNAKMRVAFAQKDYENALKYGLTLYNLKIGGDQYEEIQESELFLSEVYQNIGNKEKAFSHFKNYTKIKDSIGSIQKTRVLAYYQTIYETEKRDLTIQNQKSNIALLNSENKVKNQWLLFGGMGLLGLFGFVTIVRSNNNTKRRQKLQELFTQDIINTQEQERTRLAFELHDSVGQQLMLLTRKLKTIDDPLFGTLANDTLTNLRTISQGLYPATLERLGFTSAIEDLINELDENTEVFFTLELENADKLITKDKALHLYRMLQESLNNVLKHAEAKAVFVSIEILSNTIIMTIKDNGKGFDYHKALNTSKSLGMKSLVERCKIISAKLEVESSLGKGTTLMIKLPITNA</sequence>
<evidence type="ECO:0000256" key="8">
    <source>
        <dbReference type="ARBA" id="ARBA00023012"/>
    </source>
</evidence>
<dbReference type="InterPro" id="IPR011990">
    <property type="entry name" value="TPR-like_helical_dom_sf"/>
</dbReference>
<accession>A0A4V1LMK7</accession>
<dbReference type="GO" id="GO:0046983">
    <property type="term" value="F:protein dimerization activity"/>
    <property type="evidence" value="ECO:0007669"/>
    <property type="project" value="InterPro"/>
</dbReference>
<dbReference type="Pfam" id="PF07730">
    <property type="entry name" value="HisKA_3"/>
    <property type="match status" value="1"/>
</dbReference>
<evidence type="ECO:0000313" key="12">
    <source>
        <dbReference type="EMBL" id="RXJ45613.1"/>
    </source>
</evidence>
<organism evidence="12 13">
    <name type="scientific">Gelidibacter gilvus</name>
    <dbReference type="NCBI Taxonomy" id="59602"/>
    <lineage>
        <taxon>Bacteria</taxon>
        <taxon>Pseudomonadati</taxon>
        <taxon>Bacteroidota</taxon>
        <taxon>Flavobacteriia</taxon>
        <taxon>Flavobacteriales</taxon>
        <taxon>Flavobacteriaceae</taxon>
        <taxon>Gelidibacter</taxon>
    </lineage>
</organism>
<evidence type="ECO:0000256" key="10">
    <source>
        <dbReference type="SAM" id="Phobius"/>
    </source>
</evidence>
<dbReference type="InterPro" id="IPR003594">
    <property type="entry name" value="HATPase_dom"/>
</dbReference>
<dbReference type="EMBL" id="SDDZ01000012">
    <property type="protein sequence ID" value="RXJ45613.1"/>
    <property type="molecule type" value="Genomic_DNA"/>
</dbReference>